<sequence length="88" mass="9980">MDIATVEQRHVALDVLDAYEDRVRHLCGLLVASPEQPVTKKIEQHQSLTHRQQPKKLSNTCNKSTVSDQFFPACNDFSTEILHSLFSS</sequence>
<reference evidence="1 2" key="1">
    <citation type="journal article" date="2018" name="Front. Plant Sci.">
        <title>Red Clover (Trifolium pratense) and Zigzag Clover (T. medium) - A Picture of Genomic Similarities and Differences.</title>
        <authorList>
            <person name="Dluhosova J."/>
            <person name="Istvanek J."/>
            <person name="Nedelnik J."/>
            <person name="Repkova J."/>
        </authorList>
    </citation>
    <scope>NUCLEOTIDE SEQUENCE [LARGE SCALE GENOMIC DNA]</scope>
    <source>
        <strain evidence="2">cv. 10/8</strain>
        <tissue evidence="1">Leaf</tissue>
    </source>
</reference>
<accession>A0A392PB42</accession>
<keyword evidence="2" id="KW-1185">Reference proteome</keyword>
<dbReference type="Proteomes" id="UP000265520">
    <property type="component" value="Unassembled WGS sequence"/>
</dbReference>
<proteinExistence type="predicted"/>
<evidence type="ECO:0000313" key="1">
    <source>
        <dbReference type="EMBL" id="MCI08972.1"/>
    </source>
</evidence>
<organism evidence="1 2">
    <name type="scientific">Trifolium medium</name>
    <dbReference type="NCBI Taxonomy" id="97028"/>
    <lineage>
        <taxon>Eukaryota</taxon>
        <taxon>Viridiplantae</taxon>
        <taxon>Streptophyta</taxon>
        <taxon>Embryophyta</taxon>
        <taxon>Tracheophyta</taxon>
        <taxon>Spermatophyta</taxon>
        <taxon>Magnoliopsida</taxon>
        <taxon>eudicotyledons</taxon>
        <taxon>Gunneridae</taxon>
        <taxon>Pentapetalae</taxon>
        <taxon>rosids</taxon>
        <taxon>fabids</taxon>
        <taxon>Fabales</taxon>
        <taxon>Fabaceae</taxon>
        <taxon>Papilionoideae</taxon>
        <taxon>50 kb inversion clade</taxon>
        <taxon>NPAAA clade</taxon>
        <taxon>Hologalegina</taxon>
        <taxon>IRL clade</taxon>
        <taxon>Trifolieae</taxon>
        <taxon>Trifolium</taxon>
    </lineage>
</organism>
<comment type="caution">
    <text evidence="1">The sequence shown here is derived from an EMBL/GenBank/DDBJ whole genome shotgun (WGS) entry which is preliminary data.</text>
</comment>
<protein>
    <submittedName>
        <fullName evidence="1">Uncharacterized protein</fullName>
    </submittedName>
</protein>
<name>A0A392PB42_9FABA</name>
<evidence type="ECO:0000313" key="2">
    <source>
        <dbReference type="Proteomes" id="UP000265520"/>
    </source>
</evidence>
<dbReference type="EMBL" id="LXQA010070934">
    <property type="protein sequence ID" value="MCI08972.1"/>
    <property type="molecule type" value="Genomic_DNA"/>
</dbReference>
<dbReference type="AlphaFoldDB" id="A0A392PB42"/>